<evidence type="ECO:0000259" key="1">
    <source>
        <dbReference type="Pfam" id="PF14082"/>
    </source>
</evidence>
<gene>
    <name evidence="2" type="ORF">DWB61_17535</name>
</gene>
<dbReference type="Pfam" id="PF14082">
    <property type="entry name" value="SduA_C"/>
    <property type="match status" value="1"/>
</dbReference>
<dbReference type="Proteomes" id="UP000285794">
    <property type="component" value="Unassembled WGS sequence"/>
</dbReference>
<keyword evidence="3" id="KW-1185">Reference proteome</keyword>
<dbReference type="AlphaFoldDB" id="A0A425XWD7"/>
<dbReference type="InterPro" id="IPR025359">
    <property type="entry name" value="SduA_C"/>
</dbReference>
<evidence type="ECO:0000313" key="3">
    <source>
        <dbReference type="Proteomes" id="UP000285794"/>
    </source>
</evidence>
<sequence length="214" mass="25760">MSNWNIEEAEERLNNAYQNNSETELLAVLKENSFLFYELYSRKYGIQPNFKEISFGDKFRCDFAWLNDNSDGPEWVLLEVEKPRMRLFNKNGEPSAELNHAIEQVKSWDRYFQENPNEKSRIFGAVHKFKFILVAGDKSDWQTENAIKWRAHHNRDTRIEIRSSDVFIRPLKIAKEKKDELWSFEENPISLSHSTLQDYWTNYEYMNLWRRVFS</sequence>
<accession>A0A425XWD7</accession>
<name>A0A425XWD7_9BACT</name>
<reference evidence="2 3" key="1">
    <citation type="submission" date="2018-07" db="EMBL/GenBank/DDBJ databases">
        <title>Draft genome sequence of Ancylomarina sp. M1P.</title>
        <authorList>
            <person name="Yadav S."/>
            <person name="Villanueva L."/>
            <person name="Damste J.S.S."/>
        </authorList>
    </citation>
    <scope>NUCLEOTIDE SEQUENCE [LARGE SCALE GENOMIC DNA]</scope>
    <source>
        <strain evidence="2 3">M1P</strain>
    </source>
</reference>
<comment type="caution">
    <text evidence="2">The sequence shown here is derived from an EMBL/GenBank/DDBJ whole genome shotgun (WGS) entry which is preliminary data.</text>
</comment>
<protein>
    <submittedName>
        <fullName evidence="2">DUF4263 domain-containing protein</fullName>
    </submittedName>
</protein>
<feature type="domain" description="Shedu protein SduA C-terminal" evidence="1">
    <location>
        <begin position="20"/>
        <end position="165"/>
    </location>
</feature>
<evidence type="ECO:0000313" key="2">
    <source>
        <dbReference type="EMBL" id="RRG18956.1"/>
    </source>
</evidence>
<dbReference type="OrthoDB" id="795022at2"/>
<organism evidence="2 3">
    <name type="scientific">Ancylomarina euxinus</name>
    <dbReference type="NCBI Taxonomy" id="2283627"/>
    <lineage>
        <taxon>Bacteria</taxon>
        <taxon>Pseudomonadati</taxon>
        <taxon>Bacteroidota</taxon>
        <taxon>Bacteroidia</taxon>
        <taxon>Marinilabiliales</taxon>
        <taxon>Marinifilaceae</taxon>
        <taxon>Ancylomarina</taxon>
    </lineage>
</organism>
<dbReference type="EMBL" id="QQWG01000039">
    <property type="protein sequence ID" value="RRG18956.1"/>
    <property type="molecule type" value="Genomic_DNA"/>
</dbReference>
<proteinExistence type="predicted"/>
<dbReference type="RefSeq" id="WP_125032203.1">
    <property type="nucleotide sequence ID" value="NZ_JAPXVP010000035.1"/>
</dbReference>